<dbReference type="STRING" id="945553.A0A0D2Q3N6"/>
<dbReference type="SUPFAM" id="SSF53474">
    <property type="entry name" value="alpha/beta-Hydrolases"/>
    <property type="match status" value="1"/>
</dbReference>
<dbReference type="PANTHER" id="PTHR33840:SF2">
    <property type="entry name" value="TLE1 PHOSPHOLIPASE DOMAIN-CONTAINING PROTEIN"/>
    <property type="match status" value="1"/>
</dbReference>
<accession>A0A0D2Q3N6</accession>
<gene>
    <name evidence="3" type="ORF">HYPSUDRAFT_159080</name>
</gene>
<protein>
    <recommendedName>
        <fullName evidence="2">T6SS Phospholipase effector Tle1-like catalytic domain-containing protein</fullName>
    </recommendedName>
</protein>
<evidence type="ECO:0000313" key="4">
    <source>
        <dbReference type="Proteomes" id="UP000054270"/>
    </source>
</evidence>
<feature type="compositionally biased region" description="Polar residues" evidence="1">
    <location>
        <begin position="1"/>
        <end position="16"/>
    </location>
</feature>
<evidence type="ECO:0000256" key="1">
    <source>
        <dbReference type="SAM" id="MobiDB-lite"/>
    </source>
</evidence>
<evidence type="ECO:0000313" key="3">
    <source>
        <dbReference type="EMBL" id="KJA26200.1"/>
    </source>
</evidence>
<sequence>MTSETTPLLSDASANGASEDGIETIPPAHDGGCRTLVLLFDGTGDTDDDDISNVIALRNLLSPKKDDSKQLVWYQPGIGTYNPHFPGTKIDVPLVGSASRKFDSAIAWSLEYHVVEGYEWLMKNYRDGDKICLFGFSRGAYTARALSAMVNKVGLLPTARANQVWPAFQSFARQGKDTWAHSAAFCKENESRRIIIEFVGVWDTVNSVGAVRAKSLPYTASNASVRTFRHAVALDEHRARFRSNMWNPPSTDPKKQPRPVVTDVDQVWFAGGHCDVGGGSVPNGTTPNLADIALRWMVRECFKTHNGMTFNPAKLAAIGLAPDTLYPVVQPRPAALAPAPEQRISTDHILKPRMASRASAWVASWFRDPPPTPAPRRAPVGSEAQRDLADALAPLYDQLVINRAKWWALENVWLQMWSVKNKAFERRRNLGRGRTILPPVDAALTDAATAAARGLVPLSARWAKVRVHRTVQARMACAGDEKTPRYVPTALLNGLTLDKVDPALIEWVD</sequence>
<feature type="region of interest" description="Disordered" evidence="1">
    <location>
        <begin position="1"/>
        <end position="28"/>
    </location>
</feature>
<dbReference type="OrthoDB" id="3162439at2759"/>
<reference evidence="4" key="1">
    <citation type="submission" date="2014-04" db="EMBL/GenBank/DDBJ databases">
        <title>Evolutionary Origins and Diversification of the Mycorrhizal Mutualists.</title>
        <authorList>
            <consortium name="DOE Joint Genome Institute"/>
            <consortium name="Mycorrhizal Genomics Consortium"/>
            <person name="Kohler A."/>
            <person name="Kuo A."/>
            <person name="Nagy L.G."/>
            <person name="Floudas D."/>
            <person name="Copeland A."/>
            <person name="Barry K.W."/>
            <person name="Cichocki N."/>
            <person name="Veneault-Fourrey C."/>
            <person name="LaButti K."/>
            <person name="Lindquist E.A."/>
            <person name="Lipzen A."/>
            <person name="Lundell T."/>
            <person name="Morin E."/>
            <person name="Murat C."/>
            <person name="Riley R."/>
            <person name="Ohm R."/>
            <person name="Sun H."/>
            <person name="Tunlid A."/>
            <person name="Henrissat B."/>
            <person name="Grigoriev I.V."/>
            <person name="Hibbett D.S."/>
            <person name="Martin F."/>
        </authorList>
    </citation>
    <scope>NUCLEOTIDE SEQUENCE [LARGE SCALE GENOMIC DNA]</scope>
    <source>
        <strain evidence="4">FD-334 SS-4</strain>
    </source>
</reference>
<keyword evidence="4" id="KW-1185">Reference proteome</keyword>
<dbReference type="InterPro" id="IPR018712">
    <property type="entry name" value="Tle1-like_cat"/>
</dbReference>
<dbReference type="AlphaFoldDB" id="A0A0D2Q3N6"/>
<dbReference type="PANTHER" id="PTHR33840">
    <property type="match status" value="1"/>
</dbReference>
<dbReference type="EMBL" id="KN817528">
    <property type="protein sequence ID" value="KJA26200.1"/>
    <property type="molecule type" value="Genomic_DNA"/>
</dbReference>
<dbReference type="Proteomes" id="UP000054270">
    <property type="component" value="Unassembled WGS sequence"/>
</dbReference>
<dbReference type="InterPro" id="IPR029058">
    <property type="entry name" value="AB_hydrolase_fold"/>
</dbReference>
<organism evidence="3 4">
    <name type="scientific">Hypholoma sublateritium (strain FD-334 SS-4)</name>
    <dbReference type="NCBI Taxonomy" id="945553"/>
    <lineage>
        <taxon>Eukaryota</taxon>
        <taxon>Fungi</taxon>
        <taxon>Dikarya</taxon>
        <taxon>Basidiomycota</taxon>
        <taxon>Agaricomycotina</taxon>
        <taxon>Agaricomycetes</taxon>
        <taxon>Agaricomycetidae</taxon>
        <taxon>Agaricales</taxon>
        <taxon>Agaricineae</taxon>
        <taxon>Strophariaceae</taxon>
        <taxon>Hypholoma</taxon>
    </lineage>
</organism>
<name>A0A0D2Q3N6_HYPSF</name>
<feature type="domain" description="T6SS Phospholipase effector Tle1-like catalytic" evidence="2">
    <location>
        <begin position="34"/>
        <end position="300"/>
    </location>
</feature>
<proteinExistence type="predicted"/>
<evidence type="ECO:0000259" key="2">
    <source>
        <dbReference type="Pfam" id="PF09994"/>
    </source>
</evidence>
<dbReference type="Pfam" id="PF09994">
    <property type="entry name" value="T6SS_Tle1-like_cat"/>
    <property type="match status" value="1"/>
</dbReference>